<dbReference type="HOGENOM" id="CLU_2828590_0_0_9"/>
<evidence type="ECO:0000313" key="1">
    <source>
        <dbReference type="EMBL" id="ERJ91818.1"/>
    </source>
</evidence>
<name>U2LXI8_9FIRM</name>
<organism evidence="1 2">
    <name type="scientific">Ruminococcus callidus ATCC 27760</name>
    <dbReference type="NCBI Taxonomy" id="411473"/>
    <lineage>
        <taxon>Bacteria</taxon>
        <taxon>Bacillati</taxon>
        <taxon>Bacillota</taxon>
        <taxon>Clostridia</taxon>
        <taxon>Eubacteriales</taxon>
        <taxon>Oscillospiraceae</taxon>
        <taxon>Ruminococcus</taxon>
    </lineage>
</organism>
<keyword evidence="2" id="KW-1185">Reference proteome</keyword>
<dbReference type="RefSeq" id="WP_021680695.1">
    <property type="nucleotide sequence ID" value="NZ_KI260297.1"/>
</dbReference>
<comment type="caution">
    <text evidence="1">The sequence shown here is derived from an EMBL/GenBank/DDBJ whole genome shotgun (WGS) entry which is preliminary data.</text>
</comment>
<dbReference type="EMBL" id="AWVF01000300">
    <property type="protein sequence ID" value="ERJ91818.1"/>
    <property type="molecule type" value="Genomic_DNA"/>
</dbReference>
<gene>
    <name evidence="1" type="ORF">RUMCAL_02529</name>
</gene>
<protein>
    <submittedName>
        <fullName evidence="1">Uncharacterized protein</fullName>
    </submittedName>
</protein>
<dbReference type="PATRIC" id="fig|411473.3.peg.2112"/>
<accession>U2LXI8</accession>
<proteinExistence type="predicted"/>
<evidence type="ECO:0000313" key="2">
    <source>
        <dbReference type="Proteomes" id="UP000016662"/>
    </source>
</evidence>
<dbReference type="Proteomes" id="UP000016662">
    <property type="component" value="Unassembled WGS sequence"/>
</dbReference>
<sequence length="66" mass="7733">MTNTKVCSFCGSRVFPVFTYTDLCTKPIEIGETCEKYDYYLCAEKPFELYELAMKQYPDVTIRKPL</sequence>
<reference evidence="1 2" key="1">
    <citation type="submission" date="2013-07" db="EMBL/GenBank/DDBJ databases">
        <authorList>
            <person name="Weinstock G."/>
            <person name="Sodergren E."/>
            <person name="Wylie T."/>
            <person name="Fulton L."/>
            <person name="Fulton R."/>
            <person name="Fronick C."/>
            <person name="O'Laughlin M."/>
            <person name="Godfrey J."/>
            <person name="Miner T."/>
            <person name="Herter B."/>
            <person name="Appelbaum E."/>
            <person name="Cordes M."/>
            <person name="Lek S."/>
            <person name="Wollam A."/>
            <person name="Pepin K.H."/>
            <person name="Palsikar V.B."/>
            <person name="Mitreva M."/>
            <person name="Wilson R.K."/>
        </authorList>
    </citation>
    <scope>NUCLEOTIDE SEQUENCE [LARGE SCALE GENOMIC DNA]</scope>
    <source>
        <strain evidence="1 2">ATCC 27760</strain>
    </source>
</reference>
<dbReference type="AlphaFoldDB" id="U2LXI8"/>